<reference evidence="1 2" key="1">
    <citation type="submission" date="2020-07" db="EMBL/GenBank/DDBJ databases">
        <title>Moheibacter lacus sp. nov., a member of the family Flavobacteriaceae isolated from freshwater lake sediment.</title>
        <authorList>
            <person name="Liu Y."/>
        </authorList>
    </citation>
    <scope>NUCLEOTIDE SEQUENCE [LARGE SCALE GENOMIC DNA]</scope>
    <source>
        <strain evidence="1 2">BDHS18</strain>
    </source>
</reference>
<organism evidence="1 2">
    <name type="scientific">Moheibacter lacus</name>
    <dbReference type="NCBI Taxonomy" id="2745851"/>
    <lineage>
        <taxon>Bacteria</taxon>
        <taxon>Pseudomonadati</taxon>
        <taxon>Bacteroidota</taxon>
        <taxon>Flavobacteriia</taxon>
        <taxon>Flavobacteriales</taxon>
        <taxon>Weeksellaceae</taxon>
        <taxon>Moheibacter</taxon>
    </lineage>
</organism>
<sequence>MKLKITRSQDSLKLNSGKSMIAVFVLALFMITSCTNSKAVADSAKLMRGDWTITNVTVDGIQQSYVDITVFDEANSQCYVGSAWHLVQNNATGNYTINAAGDCPSGTTKIKWFVTEEGGQNYFNFKKVYEGEKPKNVVDGYKMRVTANTGSTIVLVQDLMFEGKPISVNYTFQKNS</sequence>
<dbReference type="AlphaFoldDB" id="A0A838ZNY9"/>
<accession>A0A838ZNY9</accession>
<evidence type="ECO:0000313" key="1">
    <source>
        <dbReference type="EMBL" id="MBA5629027.1"/>
    </source>
</evidence>
<dbReference type="RefSeq" id="WP_182042596.1">
    <property type="nucleotide sequence ID" value="NZ_JACDZE010000001.1"/>
</dbReference>
<evidence type="ECO:0000313" key="2">
    <source>
        <dbReference type="Proteomes" id="UP000552241"/>
    </source>
</evidence>
<protein>
    <submittedName>
        <fullName evidence="1">Lipocalin family protein</fullName>
    </submittedName>
</protein>
<gene>
    <name evidence="1" type="ORF">HU137_04500</name>
</gene>
<name>A0A838ZNY9_9FLAO</name>
<proteinExistence type="predicted"/>
<keyword evidence="2" id="KW-1185">Reference proteome</keyword>
<dbReference type="EMBL" id="JACDZE010000001">
    <property type="protein sequence ID" value="MBA5629027.1"/>
    <property type="molecule type" value="Genomic_DNA"/>
</dbReference>
<comment type="caution">
    <text evidence="1">The sequence shown here is derived from an EMBL/GenBank/DDBJ whole genome shotgun (WGS) entry which is preliminary data.</text>
</comment>
<dbReference type="Proteomes" id="UP000552241">
    <property type="component" value="Unassembled WGS sequence"/>
</dbReference>
<dbReference type="PROSITE" id="PS51257">
    <property type="entry name" value="PROKAR_LIPOPROTEIN"/>
    <property type="match status" value="1"/>
</dbReference>